<feature type="domain" description="Cation/H+ exchanger transmembrane" evidence="6">
    <location>
        <begin position="17"/>
        <end position="403"/>
    </location>
</feature>
<organism evidence="7 8">
    <name type="scientific">Conidiobolus coronatus (strain ATCC 28846 / CBS 209.66 / NRRL 28638)</name>
    <name type="common">Delacroixia coronata</name>
    <dbReference type="NCBI Taxonomy" id="796925"/>
    <lineage>
        <taxon>Eukaryota</taxon>
        <taxon>Fungi</taxon>
        <taxon>Fungi incertae sedis</taxon>
        <taxon>Zoopagomycota</taxon>
        <taxon>Entomophthoromycotina</taxon>
        <taxon>Entomophthoromycetes</taxon>
        <taxon>Entomophthorales</taxon>
        <taxon>Ancylistaceae</taxon>
        <taxon>Conidiobolus</taxon>
    </lineage>
</organism>
<accession>A0A137NWD2</accession>
<evidence type="ECO:0000313" key="7">
    <source>
        <dbReference type="EMBL" id="KXN67140.1"/>
    </source>
</evidence>
<feature type="transmembrane region" description="Helical" evidence="5">
    <location>
        <begin position="158"/>
        <end position="175"/>
    </location>
</feature>
<dbReference type="GO" id="GO:0042391">
    <property type="term" value="P:regulation of membrane potential"/>
    <property type="evidence" value="ECO:0007669"/>
    <property type="project" value="InterPro"/>
</dbReference>
<evidence type="ECO:0000259" key="6">
    <source>
        <dbReference type="Pfam" id="PF00999"/>
    </source>
</evidence>
<dbReference type="GO" id="GO:0005886">
    <property type="term" value="C:plasma membrane"/>
    <property type="evidence" value="ECO:0007669"/>
    <property type="project" value="InterPro"/>
</dbReference>
<feature type="transmembrane region" description="Helical" evidence="5">
    <location>
        <begin position="21"/>
        <end position="43"/>
    </location>
</feature>
<proteinExistence type="predicted"/>
<feature type="transmembrane region" description="Helical" evidence="5">
    <location>
        <begin position="86"/>
        <end position="109"/>
    </location>
</feature>
<dbReference type="Gene3D" id="1.20.1530.20">
    <property type="match status" value="1"/>
</dbReference>
<dbReference type="InterPro" id="IPR004712">
    <property type="entry name" value="Na+/H+_antiporter_fungi"/>
</dbReference>
<dbReference type="Proteomes" id="UP000070444">
    <property type="component" value="Unassembled WGS sequence"/>
</dbReference>
<feature type="transmembrane region" description="Helical" evidence="5">
    <location>
        <begin position="230"/>
        <end position="263"/>
    </location>
</feature>
<keyword evidence="4 5" id="KW-0472">Membrane</keyword>
<dbReference type="GO" id="GO:0036376">
    <property type="term" value="P:sodium ion export across plasma membrane"/>
    <property type="evidence" value="ECO:0007669"/>
    <property type="project" value="InterPro"/>
</dbReference>
<feature type="transmembrane region" description="Helical" evidence="5">
    <location>
        <begin position="313"/>
        <end position="333"/>
    </location>
</feature>
<sequence>MTSIHLNLHDYHTLPALERLFISDTLVALIFGVIVGPYCLNLFDPTKFENQETILLEFSRIVIAIQVMAIGVSMPKKYIWIEKLSIAMLLLPVMLFMWLISGGIIKLFLPSLTYLECLLIAACVTPTDPILANSVVKGRFAEKNVPINVRDILSAESGINDGLGLPYLFLALYLLSSNSVGQAIADWVLFTWLYMILLSIVIGAIIGWLAKRLVFYAEQHDLIDKESFLGFWIGLALFLMGSVATIGSDELLACFVAGTVFAWNDWFSKETREAHLQEVVDMIFNYSFFIYFGTTIPWASYSNPELGLSPGKLVGMAAMMLFLRRLPPIIIFSKFIPAFKNIRQTLFAGWFGPIGVGAIYLSLMGIEEGHKMGIPEGPLKYMYTVNSFLVLTSIIVHGITIPLFYLGYKIPTRTLTQSVMIQNMVSRLPVLHRGDQLELDADGHIRGAISAPVTPVNEETLNTSSNNISTNNLSVNNLTVNSHTAASLGIKSALKRR</sequence>
<evidence type="ECO:0000256" key="5">
    <source>
        <dbReference type="SAM" id="Phobius"/>
    </source>
</evidence>
<feature type="non-terminal residue" evidence="7">
    <location>
        <position position="497"/>
    </location>
</feature>
<dbReference type="Pfam" id="PF00999">
    <property type="entry name" value="Na_H_Exchanger"/>
    <property type="match status" value="1"/>
</dbReference>
<dbReference type="AlphaFoldDB" id="A0A137NWD2"/>
<evidence type="ECO:0000256" key="2">
    <source>
        <dbReference type="ARBA" id="ARBA00022692"/>
    </source>
</evidence>
<comment type="subcellular location">
    <subcellularLocation>
        <location evidence="1">Membrane</location>
        <topology evidence="1">Multi-pass membrane protein</topology>
    </subcellularLocation>
</comment>
<evidence type="ECO:0000256" key="3">
    <source>
        <dbReference type="ARBA" id="ARBA00022989"/>
    </source>
</evidence>
<dbReference type="GO" id="GO:0120029">
    <property type="term" value="P:proton export across plasma membrane"/>
    <property type="evidence" value="ECO:0007669"/>
    <property type="project" value="InterPro"/>
</dbReference>
<dbReference type="InterPro" id="IPR006153">
    <property type="entry name" value="Cation/H_exchanger_TM"/>
</dbReference>
<name>A0A137NWD2_CONC2</name>
<dbReference type="OrthoDB" id="2190219at2759"/>
<reference evidence="7 8" key="1">
    <citation type="journal article" date="2015" name="Genome Biol. Evol.">
        <title>Phylogenomic analyses indicate that early fungi evolved digesting cell walls of algal ancestors of land plants.</title>
        <authorList>
            <person name="Chang Y."/>
            <person name="Wang S."/>
            <person name="Sekimoto S."/>
            <person name="Aerts A.L."/>
            <person name="Choi C."/>
            <person name="Clum A."/>
            <person name="LaButti K.M."/>
            <person name="Lindquist E.A."/>
            <person name="Yee Ngan C."/>
            <person name="Ohm R.A."/>
            <person name="Salamov A.A."/>
            <person name="Grigoriev I.V."/>
            <person name="Spatafora J.W."/>
            <person name="Berbee M.L."/>
        </authorList>
    </citation>
    <scope>NUCLEOTIDE SEQUENCE [LARGE SCALE GENOMIC DNA]</scope>
    <source>
        <strain evidence="7 8">NRRL 28638</strain>
    </source>
</reference>
<dbReference type="PANTHER" id="PTHR31382">
    <property type="entry name" value="NA(+)/H(+) ANTIPORTER"/>
    <property type="match status" value="1"/>
</dbReference>
<keyword evidence="2 5" id="KW-0812">Transmembrane</keyword>
<dbReference type="OMA" id="QSWAHES"/>
<evidence type="ECO:0000313" key="8">
    <source>
        <dbReference type="Proteomes" id="UP000070444"/>
    </source>
</evidence>
<evidence type="ECO:0000256" key="1">
    <source>
        <dbReference type="ARBA" id="ARBA00004141"/>
    </source>
</evidence>
<feature type="transmembrane region" description="Helical" evidence="5">
    <location>
        <begin position="187"/>
        <end position="210"/>
    </location>
</feature>
<dbReference type="EMBL" id="KQ964657">
    <property type="protein sequence ID" value="KXN67140.1"/>
    <property type="molecule type" value="Genomic_DNA"/>
</dbReference>
<feature type="transmembrane region" description="Helical" evidence="5">
    <location>
        <begin position="345"/>
        <end position="366"/>
    </location>
</feature>
<dbReference type="PANTHER" id="PTHR31382:SF1">
    <property type="entry name" value="SODIUM ION_PROTON EXCHANGER (EUROFUNG)"/>
    <property type="match status" value="1"/>
</dbReference>
<keyword evidence="8" id="KW-1185">Reference proteome</keyword>
<dbReference type="STRING" id="796925.A0A137NWD2"/>
<gene>
    <name evidence="7" type="ORF">CONCODRAFT_10841</name>
</gene>
<feature type="transmembrane region" description="Helical" evidence="5">
    <location>
        <begin position="283"/>
        <end position="301"/>
    </location>
</feature>
<dbReference type="GO" id="GO:0015385">
    <property type="term" value="F:sodium:proton antiporter activity"/>
    <property type="evidence" value="ECO:0007669"/>
    <property type="project" value="InterPro"/>
</dbReference>
<keyword evidence="3 5" id="KW-1133">Transmembrane helix</keyword>
<evidence type="ECO:0000256" key="4">
    <source>
        <dbReference type="ARBA" id="ARBA00023136"/>
    </source>
</evidence>
<feature type="transmembrane region" description="Helical" evidence="5">
    <location>
        <begin position="386"/>
        <end position="408"/>
    </location>
</feature>
<dbReference type="InterPro" id="IPR038770">
    <property type="entry name" value="Na+/solute_symporter_sf"/>
</dbReference>
<protein>
    <submittedName>
        <fullName evidence="7">Sodium/hydrogen exchanger</fullName>
    </submittedName>
</protein>